<feature type="domain" description="Peptidase S8/S53" evidence="6">
    <location>
        <begin position="267"/>
        <end position="587"/>
    </location>
</feature>
<dbReference type="InterPro" id="IPR050131">
    <property type="entry name" value="Peptidase_S8_subtilisin-like"/>
</dbReference>
<dbReference type="Pfam" id="PF00082">
    <property type="entry name" value="Peptidase_S8"/>
    <property type="match status" value="1"/>
</dbReference>
<protein>
    <submittedName>
        <fullName evidence="7">Subtilase family protein</fullName>
    </submittedName>
</protein>
<dbReference type="InterPro" id="IPR000209">
    <property type="entry name" value="Peptidase_S8/S53_dom"/>
</dbReference>
<dbReference type="PANTHER" id="PTHR43806">
    <property type="entry name" value="PEPTIDASE S8"/>
    <property type="match status" value="1"/>
</dbReference>
<dbReference type="Proteomes" id="UP000318313">
    <property type="component" value="Chromosome"/>
</dbReference>
<dbReference type="InterPro" id="IPR015500">
    <property type="entry name" value="Peptidase_S8_subtilisin-rel"/>
</dbReference>
<keyword evidence="2" id="KW-0645">Protease</keyword>
<evidence type="ECO:0000256" key="2">
    <source>
        <dbReference type="ARBA" id="ARBA00022670"/>
    </source>
</evidence>
<dbReference type="AlphaFoldDB" id="A0A518IAF2"/>
<dbReference type="PANTHER" id="PTHR43806:SF11">
    <property type="entry name" value="CEREVISIN-RELATED"/>
    <property type="match status" value="1"/>
</dbReference>
<dbReference type="GO" id="GO:0006508">
    <property type="term" value="P:proteolysis"/>
    <property type="evidence" value="ECO:0007669"/>
    <property type="project" value="UniProtKB-KW"/>
</dbReference>
<organism evidence="7 8">
    <name type="scientific">Gimesia fumaroli</name>
    <dbReference type="NCBI Taxonomy" id="2527976"/>
    <lineage>
        <taxon>Bacteria</taxon>
        <taxon>Pseudomonadati</taxon>
        <taxon>Planctomycetota</taxon>
        <taxon>Planctomycetia</taxon>
        <taxon>Planctomycetales</taxon>
        <taxon>Planctomycetaceae</taxon>
        <taxon>Gimesia</taxon>
    </lineage>
</organism>
<gene>
    <name evidence="7" type="ORF">Enr17x_21290</name>
</gene>
<evidence type="ECO:0000313" key="7">
    <source>
        <dbReference type="EMBL" id="QDV50093.1"/>
    </source>
</evidence>
<dbReference type="KEGG" id="gfm:Enr17x_21290"/>
<evidence type="ECO:0000259" key="6">
    <source>
        <dbReference type="Pfam" id="PF00082"/>
    </source>
</evidence>
<accession>A0A518IAF2</accession>
<dbReference type="EMBL" id="CP037452">
    <property type="protein sequence ID" value="QDV50093.1"/>
    <property type="molecule type" value="Genomic_DNA"/>
</dbReference>
<evidence type="ECO:0000256" key="3">
    <source>
        <dbReference type="ARBA" id="ARBA00022801"/>
    </source>
</evidence>
<dbReference type="InterPro" id="IPR036852">
    <property type="entry name" value="Peptidase_S8/S53_dom_sf"/>
</dbReference>
<evidence type="ECO:0000256" key="5">
    <source>
        <dbReference type="SAM" id="MobiDB-lite"/>
    </source>
</evidence>
<evidence type="ECO:0000256" key="1">
    <source>
        <dbReference type="ARBA" id="ARBA00011073"/>
    </source>
</evidence>
<keyword evidence="8" id="KW-1185">Reference proteome</keyword>
<sequence>MDNEFPPRELVGPTIQKRKKEKSRAVPLSKELLARKNEIARVLGTKVDQLDKQLRSLTDEQRRTIFYKITHDGPVKISGIGLKPLTDRSESITLAVPTGSDLHSFKEKIQAFAADIPKKDRVKHPELARIEDVERGDPKDRLSDELFAKYDDLVKKQYVICEIEILSLLNGRNKQREEIRQILADLRSVFANGIHGTLFEHEEREGVCRAVIRCTGEMFRRLVEEDRWQRRISWFEPKPKFETFQTVRKNFKIQDLETISAPNDQVPIICIVDSGVSSGNPFLEPVTKDEMLKSFLKHSPDNPYDENGHGSGVASLAAYYALDLNKGARNSGKAWIASARILDASNQLEEERLFSKVIEEVVKEFVPLGVRIFNLSVADLAKKWNPDNKRTQPRTSWTARTLDRLSREFDIVFVVSTGNIPLNQIREYINSEVEYPSYLCDSDSRILDPGQAGLALSVGSIAPSTLISQTADTAIALAFEPSPFTRSGPGIKEETKPDLVEFGGNLLRSADPLWVQSNLATNVVMASHQLSPAIAYDYGTSFAAPRVANKLAIVLNDLTDMGPANVSAPLLKAFLINSAGYRGDLNHLQEHLDRKRWLDVLGNGWPDAARATECDDYSVILFHQGRLGADQVAFFEIPVPAQMIDSTAKKRITVTVVHDPEVQKWGLENYFGISLKWRMFRGDVDQEKIIDGMSTAEEGNDESETVDIPNELKYEHKVNRRSRGTVQHDWCEWTQHREEFSNNHYTLAIASYKKWQRKVEPTKIGVVVRIEDLGGTVMVYNEVRTQLDILIEQRAKV</sequence>
<evidence type="ECO:0000256" key="4">
    <source>
        <dbReference type="ARBA" id="ARBA00022825"/>
    </source>
</evidence>
<evidence type="ECO:0000313" key="8">
    <source>
        <dbReference type="Proteomes" id="UP000318313"/>
    </source>
</evidence>
<dbReference type="CDD" id="cd04847">
    <property type="entry name" value="Peptidases_S8_Subtilisin_like_2"/>
    <property type="match status" value="1"/>
</dbReference>
<feature type="region of interest" description="Disordered" evidence="5">
    <location>
        <begin position="1"/>
        <end position="23"/>
    </location>
</feature>
<name>A0A518IAF2_9PLAN</name>
<dbReference type="Gene3D" id="3.40.50.200">
    <property type="entry name" value="Peptidase S8/S53 domain"/>
    <property type="match status" value="1"/>
</dbReference>
<dbReference type="SUPFAM" id="SSF52743">
    <property type="entry name" value="Subtilisin-like"/>
    <property type="match status" value="1"/>
</dbReference>
<proteinExistence type="inferred from homology"/>
<dbReference type="OrthoDB" id="9759014at2"/>
<reference evidence="7 8" key="1">
    <citation type="submission" date="2019-03" db="EMBL/GenBank/DDBJ databases">
        <title>Deep-cultivation of Planctomycetes and their phenomic and genomic characterization uncovers novel biology.</title>
        <authorList>
            <person name="Wiegand S."/>
            <person name="Jogler M."/>
            <person name="Boedeker C."/>
            <person name="Pinto D."/>
            <person name="Vollmers J."/>
            <person name="Rivas-Marin E."/>
            <person name="Kohn T."/>
            <person name="Peeters S.H."/>
            <person name="Heuer A."/>
            <person name="Rast P."/>
            <person name="Oberbeckmann S."/>
            <person name="Bunk B."/>
            <person name="Jeske O."/>
            <person name="Meyerdierks A."/>
            <person name="Storesund J.E."/>
            <person name="Kallscheuer N."/>
            <person name="Luecker S."/>
            <person name="Lage O.M."/>
            <person name="Pohl T."/>
            <person name="Merkel B.J."/>
            <person name="Hornburger P."/>
            <person name="Mueller R.-W."/>
            <person name="Bruemmer F."/>
            <person name="Labrenz M."/>
            <person name="Spormann A.M."/>
            <person name="Op den Camp H."/>
            <person name="Overmann J."/>
            <person name="Amann R."/>
            <person name="Jetten M.S.M."/>
            <person name="Mascher T."/>
            <person name="Medema M.H."/>
            <person name="Devos D.P."/>
            <person name="Kaster A.-K."/>
            <person name="Ovreas L."/>
            <person name="Rohde M."/>
            <person name="Galperin M.Y."/>
            <person name="Jogler C."/>
        </authorList>
    </citation>
    <scope>NUCLEOTIDE SEQUENCE [LARGE SCALE GENOMIC DNA]</scope>
    <source>
        <strain evidence="7 8">Enr17</strain>
    </source>
</reference>
<keyword evidence="4" id="KW-0720">Serine protease</keyword>
<dbReference type="InterPro" id="IPR034074">
    <property type="entry name" value="Y4bN_pept_dom"/>
</dbReference>
<dbReference type="PRINTS" id="PR00723">
    <property type="entry name" value="SUBTILISIN"/>
</dbReference>
<comment type="similarity">
    <text evidence="1">Belongs to the peptidase S8 family.</text>
</comment>
<dbReference type="RefSeq" id="WP_145308346.1">
    <property type="nucleotide sequence ID" value="NZ_CP037452.1"/>
</dbReference>
<keyword evidence="3" id="KW-0378">Hydrolase</keyword>
<dbReference type="GO" id="GO:0004252">
    <property type="term" value="F:serine-type endopeptidase activity"/>
    <property type="evidence" value="ECO:0007669"/>
    <property type="project" value="InterPro"/>
</dbReference>